<reference evidence="2 3" key="1">
    <citation type="journal article" date="2024" name="G3 (Bethesda)">
        <title>Genome assembly of Hibiscus sabdariffa L. provides insights into metabolisms of medicinal natural products.</title>
        <authorList>
            <person name="Kim T."/>
        </authorList>
    </citation>
    <scope>NUCLEOTIDE SEQUENCE [LARGE SCALE GENOMIC DNA]</scope>
    <source>
        <strain evidence="2">TK-2024</strain>
        <tissue evidence="2">Old leaves</tissue>
    </source>
</reference>
<gene>
    <name evidence="2" type="ORF">V6N11_010866</name>
</gene>
<dbReference type="Gene3D" id="3.60.10.10">
    <property type="entry name" value="Endonuclease/exonuclease/phosphatase"/>
    <property type="match status" value="1"/>
</dbReference>
<accession>A0ABR2S7E5</accession>
<evidence type="ECO:0000313" key="2">
    <source>
        <dbReference type="EMBL" id="KAK9020854.1"/>
    </source>
</evidence>
<comment type="caution">
    <text evidence="2">The sequence shown here is derived from an EMBL/GenBank/DDBJ whole genome shotgun (WGS) entry which is preliminary data.</text>
</comment>
<dbReference type="Proteomes" id="UP001396334">
    <property type="component" value="Unassembled WGS sequence"/>
</dbReference>
<dbReference type="EMBL" id="JBBPBN010000016">
    <property type="protein sequence ID" value="KAK9020854.1"/>
    <property type="molecule type" value="Genomic_DNA"/>
</dbReference>
<protein>
    <submittedName>
        <fullName evidence="2">Uncharacterized protein</fullName>
    </submittedName>
</protein>
<dbReference type="PANTHER" id="PTHR35218">
    <property type="entry name" value="RNASE H DOMAIN-CONTAINING PROTEIN"/>
    <property type="match status" value="1"/>
</dbReference>
<evidence type="ECO:0000313" key="3">
    <source>
        <dbReference type="Proteomes" id="UP001396334"/>
    </source>
</evidence>
<dbReference type="SUPFAM" id="SSF56219">
    <property type="entry name" value="DNase I-like"/>
    <property type="match status" value="1"/>
</dbReference>
<organism evidence="2 3">
    <name type="scientific">Hibiscus sabdariffa</name>
    <name type="common">roselle</name>
    <dbReference type="NCBI Taxonomy" id="183260"/>
    <lineage>
        <taxon>Eukaryota</taxon>
        <taxon>Viridiplantae</taxon>
        <taxon>Streptophyta</taxon>
        <taxon>Embryophyta</taxon>
        <taxon>Tracheophyta</taxon>
        <taxon>Spermatophyta</taxon>
        <taxon>Magnoliopsida</taxon>
        <taxon>eudicotyledons</taxon>
        <taxon>Gunneridae</taxon>
        <taxon>Pentapetalae</taxon>
        <taxon>rosids</taxon>
        <taxon>malvids</taxon>
        <taxon>Malvales</taxon>
        <taxon>Malvaceae</taxon>
        <taxon>Malvoideae</taxon>
        <taxon>Hibiscus</taxon>
    </lineage>
</organism>
<keyword evidence="1" id="KW-0812">Transmembrane</keyword>
<evidence type="ECO:0000256" key="1">
    <source>
        <dbReference type="SAM" id="Phobius"/>
    </source>
</evidence>
<sequence length="185" mass="21385">MKREVSSFVSSPLSPSPFLVDYQFLLGASRHYWSVLGSFSRVVLAGNRLSWLPSTWFFELIPLIWSMTVLAWNVRGMGNKDTIRALRNSIQKFQSNIVFLSETKQKKRYLEKIKMKMKFTHCHYEDPCGLAWGLALWWSDDTQITILRSGKHFIDAMSSINGDRSGTDLLSMDRLIEKRNNNSGR</sequence>
<dbReference type="PANTHER" id="PTHR35218:SF9">
    <property type="entry name" value="ENDONUCLEASE_EXONUCLEASE_PHOSPHATASE DOMAIN-CONTAINING PROTEIN"/>
    <property type="match status" value="1"/>
</dbReference>
<feature type="transmembrane region" description="Helical" evidence="1">
    <location>
        <begin position="56"/>
        <end position="74"/>
    </location>
</feature>
<keyword evidence="1" id="KW-1133">Transmembrane helix</keyword>
<keyword evidence="1" id="KW-0472">Membrane</keyword>
<proteinExistence type="predicted"/>
<keyword evidence="3" id="KW-1185">Reference proteome</keyword>
<name>A0ABR2S7E5_9ROSI</name>
<dbReference type="InterPro" id="IPR036691">
    <property type="entry name" value="Endo/exonu/phosph_ase_sf"/>
</dbReference>